<dbReference type="NCBIfam" id="TIGR01430">
    <property type="entry name" value="aden_deam"/>
    <property type="match status" value="1"/>
</dbReference>
<dbReference type="GO" id="GO:0005829">
    <property type="term" value="C:cytosol"/>
    <property type="evidence" value="ECO:0007669"/>
    <property type="project" value="TreeGrafter"/>
</dbReference>
<dbReference type="CDD" id="cd01320">
    <property type="entry name" value="ADA"/>
    <property type="match status" value="1"/>
</dbReference>
<dbReference type="InterPro" id="IPR028892">
    <property type="entry name" value="ADE"/>
</dbReference>
<evidence type="ECO:0000313" key="7">
    <source>
        <dbReference type="EMBL" id="VAV96793.1"/>
    </source>
</evidence>
<dbReference type="PANTHER" id="PTHR43114:SF6">
    <property type="entry name" value="ADENINE DEAMINASE"/>
    <property type="match status" value="1"/>
</dbReference>
<evidence type="ECO:0000256" key="1">
    <source>
        <dbReference type="ARBA" id="ARBA00001947"/>
    </source>
</evidence>
<dbReference type="EMBL" id="UOEK01000105">
    <property type="protein sequence ID" value="VAV96793.1"/>
    <property type="molecule type" value="Genomic_DNA"/>
</dbReference>
<evidence type="ECO:0000259" key="6">
    <source>
        <dbReference type="Pfam" id="PF00962"/>
    </source>
</evidence>
<protein>
    <submittedName>
        <fullName evidence="7">Adenosine deaminase</fullName>
        <ecNumber evidence="7">3.5.4.4</ecNumber>
    </submittedName>
</protein>
<keyword evidence="3 7" id="KW-0378">Hydrolase</keyword>
<evidence type="ECO:0000256" key="3">
    <source>
        <dbReference type="ARBA" id="ARBA00022801"/>
    </source>
</evidence>
<dbReference type="PANTHER" id="PTHR43114">
    <property type="entry name" value="ADENINE DEAMINASE"/>
    <property type="match status" value="1"/>
</dbReference>
<keyword evidence="4" id="KW-0862">Zinc</keyword>
<gene>
    <name evidence="7" type="ORF">MNBD_ACTINO02-3038</name>
</gene>
<dbReference type="EC" id="3.5.4.4" evidence="7"/>
<evidence type="ECO:0000256" key="5">
    <source>
        <dbReference type="ARBA" id="ARBA00023080"/>
    </source>
</evidence>
<proteinExistence type="inferred from homology"/>
<feature type="domain" description="Adenosine deaminase" evidence="6">
    <location>
        <begin position="9"/>
        <end position="327"/>
    </location>
</feature>
<dbReference type="Pfam" id="PF00962">
    <property type="entry name" value="A_deaminase"/>
    <property type="match status" value="1"/>
</dbReference>
<dbReference type="GO" id="GO:0006146">
    <property type="term" value="P:adenine catabolic process"/>
    <property type="evidence" value="ECO:0007669"/>
    <property type="project" value="InterPro"/>
</dbReference>
<dbReference type="GO" id="GO:0043103">
    <property type="term" value="P:hypoxanthine salvage"/>
    <property type="evidence" value="ECO:0007669"/>
    <property type="project" value="TreeGrafter"/>
</dbReference>
<dbReference type="GO" id="GO:0000034">
    <property type="term" value="F:adenine deaminase activity"/>
    <property type="evidence" value="ECO:0007669"/>
    <property type="project" value="InterPro"/>
</dbReference>
<keyword evidence="2" id="KW-0479">Metal-binding</keyword>
<keyword evidence="5" id="KW-0546">Nucleotide metabolism</keyword>
<dbReference type="InterPro" id="IPR032466">
    <property type="entry name" value="Metal_Hydrolase"/>
</dbReference>
<dbReference type="GO" id="GO:0009117">
    <property type="term" value="P:nucleotide metabolic process"/>
    <property type="evidence" value="ECO:0007669"/>
    <property type="project" value="UniProtKB-KW"/>
</dbReference>
<comment type="cofactor">
    <cofactor evidence="1">
        <name>Zn(2+)</name>
        <dbReference type="ChEBI" id="CHEBI:29105"/>
    </cofactor>
</comment>
<dbReference type="AlphaFoldDB" id="A0A3B0SKB6"/>
<dbReference type="NCBIfam" id="NF006850">
    <property type="entry name" value="PRK09358.1-6"/>
    <property type="match status" value="1"/>
</dbReference>
<dbReference type="GO" id="GO:0046872">
    <property type="term" value="F:metal ion binding"/>
    <property type="evidence" value="ECO:0007669"/>
    <property type="project" value="UniProtKB-KW"/>
</dbReference>
<evidence type="ECO:0000256" key="4">
    <source>
        <dbReference type="ARBA" id="ARBA00022833"/>
    </source>
</evidence>
<dbReference type="HAMAP" id="MF_01962">
    <property type="entry name" value="Adenine_deaminase"/>
    <property type="match status" value="1"/>
</dbReference>
<organism evidence="7">
    <name type="scientific">hydrothermal vent metagenome</name>
    <dbReference type="NCBI Taxonomy" id="652676"/>
    <lineage>
        <taxon>unclassified sequences</taxon>
        <taxon>metagenomes</taxon>
        <taxon>ecological metagenomes</taxon>
    </lineage>
</organism>
<reference evidence="7" key="1">
    <citation type="submission" date="2018-06" db="EMBL/GenBank/DDBJ databases">
        <authorList>
            <person name="Zhirakovskaya E."/>
        </authorList>
    </citation>
    <scope>NUCLEOTIDE SEQUENCE</scope>
</reference>
<dbReference type="Gene3D" id="3.20.20.140">
    <property type="entry name" value="Metal-dependent hydrolases"/>
    <property type="match status" value="1"/>
</dbReference>
<name>A0A3B0SKB6_9ZZZZ</name>
<dbReference type="InterPro" id="IPR001365">
    <property type="entry name" value="A_deaminase_dom"/>
</dbReference>
<evidence type="ECO:0000256" key="2">
    <source>
        <dbReference type="ARBA" id="ARBA00022723"/>
    </source>
</evidence>
<dbReference type="InterPro" id="IPR006330">
    <property type="entry name" value="Ado/ade_deaminase"/>
</dbReference>
<dbReference type="SUPFAM" id="SSF51556">
    <property type="entry name" value="Metallo-dependent hydrolases"/>
    <property type="match status" value="1"/>
</dbReference>
<sequence>METFLRGLPKAELHLHIEGTLEPEMMFDLAQRNDVTLPYANVAEIRAAYEFENLQSFLDVYYAGASVLVTASDFSALMSAYLDRAIADGVRHAEIFFDPQTHTERGIAIETVFTGFAAAQDRYTDRISTSLILCFLRHLPPESAVSTLRAALAWRDRFIAVGLDSGEAGNPPELFVDAYREAKAAGLRLVAHAGEEGPADYVRSALDILHVERIDHGVRAADDPNLVARLVAEGIPLTMCPLSNQKLQVFPDLRDHNLKQLLDQGVRVTINSDDPSYFGGYILDNYLAIADALNLGRDDLILLARNSIEATFLADDAKAVLLAEIDDYVS</sequence>
<accession>A0A3B0SKB6</accession>